<comment type="caution">
    <text evidence="2">The sequence shown here is derived from an EMBL/GenBank/DDBJ whole genome shotgun (WGS) entry which is preliminary data.</text>
</comment>
<dbReference type="EMBL" id="JABFOF010000007">
    <property type="protein sequence ID" value="KAG2390546.1"/>
    <property type="molecule type" value="Genomic_DNA"/>
</dbReference>
<organism evidence="2 3">
    <name type="scientific">Phaseolus angularis</name>
    <name type="common">Azuki bean</name>
    <name type="synonym">Vigna angularis</name>
    <dbReference type="NCBI Taxonomy" id="3914"/>
    <lineage>
        <taxon>Eukaryota</taxon>
        <taxon>Viridiplantae</taxon>
        <taxon>Streptophyta</taxon>
        <taxon>Embryophyta</taxon>
        <taxon>Tracheophyta</taxon>
        <taxon>Spermatophyta</taxon>
        <taxon>Magnoliopsida</taxon>
        <taxon>eudicotyledons</taxon>
        <taxon>Gunneridae</taxon>
        <taxon>Pentapetalae</taxon>
        <taxon>rosids</taxon>
        <taxon>fabids</taxon>
        <taxon>Fabales</taxon>
        <taxon>Fabaceae</taxon>
        <taxon>Papilionoideae</taxon>
        <taxon>50 kb inversion clade</taxon>
        <taxon>NPAAA clade</taxon>
        <taxon>indigoferoid/millettioid clade</taxon>
        <taxon>Phaseoleae</taxon>
        <taxon>Vigna</taxon>
    </lineage>
</organism>
<reference evidence="2 3" key="1">
    <citation type="submission" date="2020-05" db="EMBL/GenBank/DDBJ databases">
        <title>Vigna angularis (adzuki bean) Var. LongXiaoDou No. 4 denovo assembly.</title>
        <authorList>
            <person name="Xiang H."/>
        </authorList>
    </citation>
    <scope>NUCLEOTIDE SEQUENCE [LARGE SCALE GENOMIC DNA]</scope>
    <source>
        <tissue evidence="2">Leaf</tissue>
    </source>
</reference>
<dbReference type="Proteomes" id="UP000743370">
    <property type="component" value="Unassembled WGS sequence"/>
</dbReference>
<sequence length="75" mass="7911">MALSKLILASLLASLLLLHLVDANQSTVKEHAVRGAVYHLVLVSAKELVELVAVAATASHLVLLETKKCVPAMLA</sequence>
<feature type="chain" id="PRO_5035913122" evidence="1">
    <location>
        <begin position="24"/>
        <end position="75"/>
    </location>
</feature>
<gene>
    <name evidence="2" type="ORF">HKW66_Vig0220480</name>
</gene>
<accession>A0A8T0K0C3</accession>
<evidence type="ECO:0000313" key="3">
    <source>
        <dbReference type="Proteomes" id="UP000743370"/>
    </source>
</evidence>
<protein>
    <submittedName>
        <fullName evidence="2">Uncharacterized protein</fullName>
    </submittedName>
</protein>
<feature type="signal peptide" evidence="1">
    <location>
        <begin position="1"/>
        <end position="23"/>
    </location>
</feature>
<dbReference type="AlphaFoldDB" id="A0A8T0K0C3"/>
<proteinExistence type="predicted"/>
<evidence type="ECO:0000256" key="1">
    <source>
        <dbReference type="SAM" id="SignalP"/>
    </source>
</evidence>
<evidence type="ECO:0000313" key="2">
    <source>
        <dbReference type="EMBL" id="KAG2390546.1"/>
    </source>
</evidence>
<name>A0A8T0K0C3_PHAAN</name>
<keyword evidence="1" id="KW-0732">Signal</keyword>